<feature type="region of interest" description="Disordered" evidence="16">
    <location>
        <begin position="816"/>
        <end position="837"/>
    </location>
</feature>
<comment type="catalytic activity">
    <reaction evidence="15">
        <text>L-lysyl(36)-[histone H3] + 3 S-adenosyl-L-methionine = N(6),N(6),N(6)-trimethyl-L-lysyl(36)-[histone H3] + 3 S-adenosyl-L-homocysteine + 3 H(+)</text>
        <dbReference type="Rhea" id="RHEA:60324"/>
        <dbReference type="Rhea" id="RHEA-COMP:9785"/>
        <dbReference type="Rhea" id="RHEA-COMP:15536"/>
        <dbReference type="ChEBI" id="CHEBI:15378"/>
        <dbReference type="ChEBI" id="CHEBI:29969"/>
        <dbReference type="ChEBI" id="CHEBI:57856"/>
        <dbReference type="ChEBI" id="CHEBI:59789"/>
        <dbReference type="ChEBI" id="CHEBI:61961"/>
        <dbReference type="EC" id="2.1.1.359"/>
    </reaction>
</comment>
<evidence type="ECO:0000256" key="10">
    <source>
        <dbReference type="ARBA" id="ARBA00022691"/>
    </source>
</evidence>
<evidence type="ECO:0000256" key="3">
    <source>
        <dbReference type="ARBA" id="ARBA00004286"/>
    </source>
</evidence>
<evidence type="ECO:0000256" key="17">
    <source>
        <dbReference type="SAM" id="Phobius"/>
    </source>
</evidence>
<dbReference type="InterPro" id="IPR006560">
    <property type="entry name" value="AWS_dom"/>
</dbReference>
<feature type="region of interest" description="Disordered" evidence="16">
    <location>
        <begin position="2057"/>
        <end position="2076"/>
    </location>
</feature>
<feature type="region of interest" description="Disordered" evidence="16">
    <location>
        <begin position="676"/>
        <end position="713"/>
    </location>
</feature>
<keyword evidence="6" id="KW-0158">Chromosome</keyword>
<feature type="region of interest" description="Disordered" evidence="16">
    <location>
        <begin position="1756"/>
        <end position="1785"/>
    </location>
</feature>
<proteinExistence type="predicted"/>
<feature type="compositionally biased region" description="Basic and acidic residues" evidence="16">
    <location>
        <begin position="816"/>
        <end position="829"/>
    </location>
</feature>
<feature type="transmembrane region" description="Helical" evidence="17">
    <location>
        <begin position="1110"/>
        <end position="1131"/>
    </location>
</feature>
<evidence type="ECO:0000256" key="14">
    <source>
        <dbReference type="ARBA" id="ARBA00030091"/>
    </source>
</evidence>
<keyword evidence="22" id="KW-1185">Reference proteome</keyword>
<dbReference type="InterPro" id="IPR017923">
    <property type="entry name" value="TFIIS_N"/>
</dbReference>
<dbReference type="GO" id="GO:0005694">
    <property type="term" value="C:chromosome"/>
    <property type="evidence" value="ECO:0007669"/>
    <property type="project" value="UniProtKB-SubCell"/>
</dbReference>
<feature type="compositionally biased region" description="Polar residues" evidence="16">
    <location>
        <begin position="1986"/>
        <end position="1996"/>
    </location>
</feature>
<dbReference type="Proteomes" id="UP000044602">
    <property type="component" value="Unassembled WGS sequence"/>
</dbReference>
<evidence type="ECO:0000256" key="9">
    <source>
        <dbReference type="ARBA" id="ARBA00022679"/>
    </source>
</evidence>
<name>A0A0G4MIU5_VERLO</name>
<feature type="compositionally biased region" description="Polar residues" evidence="16">
    <location>
        <begin position="1389"/>
        <end position="1398"/>
    </location>
</feature>
<evidence type="ECO:0000256" key="1">
    <source>
        <dbReference type="ARBA" id="ARBA00003901"/>
    </source>
</evidence>
<dbReference type="GO" id="GO:0005634">
    <property type="term" value="C:nucleus"/>
    <property type="evidence" value="ECO:0007669"/>
    <property type="project" value="UniProtKB-SubCell"/>
</dbReference>
<dbReference type="FunFam" id="2.170.270.10:FF:000033">
    <property type="entry name" value="Histone-lysine N-methyltransferase"/>
    <property type="match status" value="1"/>
</dbReference>
<dbReference type="SUPFAM" id="SSF82199">
    <property type="entry name" value="SET domain"/>
    <property type="match status" value="1"/>
</dbReference>
<evidence type="ECO:0000256" key="7">
    <source>
        <dbReference type="ARBA" id="ARBA00022491"/>
    </source>
</evidence>
<evidence type="ECO:0000256" key="2">
    <source>
        <dbReference type="ARBA" id="ARBA00004123"/>
    </source>
</evidence>
<sequence>VESVDRVPVPSPQADAIQPVVLGAAIEPANPNNCSFARSMEDGLATTKMEELKTEDGTVNGLNVKKEEGSSPHGHKLASRNSSRRRSSSRTPVETKNGTEGVSTPEAMQGSKSSRKTSQKAAKQEAPTFEQYPDMTQDACATFQRIPDCLYGSKHMGSTDNDALDCDCREEWQNGENHSCGEDSDCINRATKMECVMGAGNCGDGCQNQRFQRKAYAEVSVIKTEKKGFGLRANVDMQANDFIFEYIGEVINEPTFRRRMVQYDDEGIKHFYFMSLTKHEFVDATKKGNLGRFCNHSCNPNCYVDKWVVGDKLRMGIFTLRGIAAGEELVFNYNVDRYGADPQPCYCGEPNCTGYIGGKTQTERATKLPLATVEALGIDDGDSWDTAVAKKQRKKKPEEDDEDYVNSVQARGLDEEGARKVMASLMQCKEKWIAVKLLERIQRCDDKQVLNCVMRMHAYQILRTTLNTFIDDKNVVAQVLDILDKFPRLTRNKIQDSKIEATIETLAHSEDPVVAAESRRLLEEWSKLEVAYRIRRRKAISKAKQEQQLLQSIIQQVTKETPKSSASRTPQQVDTPVQDPKKEKWRSLPIEKQMKIYENTLFPHVKYVLDKYRHKLPKEELKRLGKEVNKTLVSSDYRKNRVEDPTVAINHKKVKTIKQYVKDFLDRALIKFKERQSKKSERTGQTLPSSVLPTSDGAGVGESSAPTTTVDIPMVDADDDVVLSDVDDVETASASSLERKRKREQLDAGSPDLTPAGSPSAKRVKEDYLDDQAPPPPPPPPPEAEEMEIGADAEAAEQQPLTAEQLALREQEEALMRENEEAERLEAAERNSSANGAASLEEQRLALNGHAPNGGVILSGDAAPIDGPPQGDINLVSLLLPASFSLGLLLLLVLVLARSVPGSLLLPLEDETPRGPLLALPRRLALALATRLQRPSALPAVLVCLLLLLLLLLGATLVSVLAFPRAALGLDDAQGPRVPVAGVAGPGKAEARVDVEPGVARQVPDVPQRVGLALEQRDGDAAAGGEARQGALEEGDEEGLVVADLAVLVRRAAADVGKVEDNVGKGADLAGEEGARAVVDLCGEGAQGRGVGVVEDAVRRRRRFGGRGDGVAVAVVVFSVFGAVVVGGRLGRVRRKNLGNVLAGVGVFLQQLGLVLLEHRGRQVGAAVVGGEARGETEVALADEEDGVMGTKGQNGLLVLMLLLVLLVLLLRGGLVLWVFWRGRGAVLEFLGAAGSVGKVRADASFGHGDNPFVLQPETMSSRAAGGKNCLEDAEERFLDAQIRRLDVLEELWENGLPIDTPDEKYLYKQLTDKEIDEFGPYEVYHNGHLVPYPQLVEGTEASYGRLAAWAPAPAVAEPEPEIFTKGKAPTKAQPKRRAKDHPVAPVKHTQSMLSAQPTVDADTSEQQSSESTPVPENANGTAPVAPKDREPALPAWVSPPDEYGCRQVNRVPTKQEIKDQKLINNRIIVPPSWELDPIEIGYRDSTNDPTRSATLAKRGKYYGHNDTNTWHYDPMLARHDARAAVEEDMDQEVVEKHNLHPRYGYFLPQSKNDAESPKTDEIRNKPVVYLTPSGKTLHASRAFQTISTELKNRDKELHRHCASILAAVCERDGIDADQLETPETMDLKKIRAEIEAQREQMAIIESARQSEFEESARATPEPAQFIPNNASAANSKGLASLCEAALSTEEPKVAPTAPPETAATRPIRRYDAIRDMLIEHAPAVQPPPQVPDTLALSALADLCAAAPLNQPVAAAPPSVAPAMGRASKRSREDDVLETEAPPEKRHSLAHIMEDQPPPLHRTHDEAPSKLLGHLRQDPVSSVSLPPIEESSLRGSFHPGALQHDGPLLMETPVRGRGRQSSSHLIEPTPIRSIMHQETAPARPIEISSMRSYHDPPQVHYGVIDPRLEIDSRLSVQPDPHPIGYGRHQPTYSSQPRPPPASRMPFSNPHLDHRSPSLPPLRPQQQSHADNSNGAYPYGGGRHSQDTPFSRLQSGAPSHGSGSYPFPGISTSHAMPSPYGTQSYSSSYANIAPSPTQPMGESPSMMPFTLQPFGGPNFDSKAGSASSTPNNAGRYRELAPAPLPAHRQGHGQSQELRTVQYVPGDNIKDYTPTEQPPARGPQTVRSWNQWQQKGRHSMPAQDRRGSN</sequence>
<feature type="region of interest" description="Disordered" evidence="16">
    <location>
        <begin position="559"/>
        <end position="584"/>
    </location>
</feature>
<feature type="region of interest" description="Disordered" evidence="16">
    <location>
        <begin position="729"/>
        <end position="786"/>
    </location>
</feature>
<evidence type="ECO:0000256" key="8">
    <source>
        <dbReference type="ARBA" id="ARBA00022603"/>
    </source>
</evidence>
<dbReference type="SMART" id="SM00570">
    <property type="entry name" value="AWS"/>
    <property type="match status" value="1"/>
</dbReference>
<comment type="subcellular location">
    <subcellularLocation>
        <location evidence="3">Chromosome</location>
    </subcellularLocation>
    <subcellularLocation>
        <location evidence="2">Nucleus</location>
    </subcellularLocation>
</comment>
<dbReference type="Pfam" id="PF08711">
    <property type="entry name" value="Med26"/>
    <property type="match status" value="1"/>
</dbReference>
<feature type="transmembrane region" description="Helical" evidence="17">
    <location>
        <begin position="1197"/>
        <end position="1221"/>
    </location>
</feature>
<keyword evidence="17" id="KW-1133">Transmembrane helix</keyword>
<dbReference type="InterPro" id="IPR025788">
    <property type="entry name" value="Set2_fungi"/>
</dbReference>
<dbReference type="PROSITE" id="PS50280">
    <property type="entry name" value="SET"/>
    <property type="match status" value="1"/>
</dbReference>
<evidence type="ECO:0000256" key="4">
    <source>
        <dbReference type="ARBA" id="ARBA00012178"/>
    </source>
</evidence>
<keyword evidence="9" id="KW-0808">Transferase</keyword>
<feature type="compositionally biased region" description="Basic residues" evidence="16">
    <location>
        <begin position="73"/>
        <end position="88"/>
    </location>
</feature>
<feature type="compositionally biased region" description="Pro residues" evidence="16">
    <location>
        <begin position="773"/>
        <end position="782"/>
    </location>
</feature>
<dbReference type="InterPro" id="IPR046341">
    <property type="entry name" value="SET_dom_sf"/>
</dbReference>
<dbReference type="InterPro" id="IPR044437">
    <property type="entry name" value="SETD2/Set2_SET"/>
</dbReference>
<dbReference type="Pfam" id="PF08236">
    <property type="entry name" value="SRI"/>
    <property type="match status" value="1"/>
</dbReference>
<feature type="transmembrane region" description="Helical" evidence="17">
    <location>
        <begin position="940"/>
        <end position="963"/>
    </location>
</feature>
<keyword evidence="11" id="KW-0805">Transcription regulation</keyword>
<dbReference type="Pfam" id="PF00856">
    <property type="entry name" value="SET"/>
    <property type="match status" value="1"/>
</dbReference>
<feature type="compositionally biased region" description="Polar residues" evidence="16">
    <location>
        <begin position="683"/>
        <end position="693"/>
    </location>
</feature>
<dbReference type="Gene3D" id="2.170.270.10">
    <property type="entry name" value="SET domain"/>
    <property type="match status" value="1"/>
</dbReference>
<keyword evidence="7" id="KW-0678">Repressor</keyword>
<dbReference type="InterPro" id="IPR001214">
    <property type="entry name" value="SET_dom"/>
</dbReference>
<evidence type="ECO:0000256" key="11">
    <source>
        <dbReference type="ARBA" id="ARBA00023015"/>
    </source>
</evidence>
<feature type="compositionally biased region" description="Polar residues" evidence="16">
    <location>
        <begin position="2009"/>
        <end position="2022"/>
    </location>
</feature>
<feature type="region of interest" description="Disordered" evidence="16">
    <location>
        <begin position="1855"/>
        <end position="1878"/>
    </location>
</feature>
<keyword evidence="10" id="KW-0949">S-adenosyl-L-methionine</keyword>
<dbReference type="SMART" id="SM00317">
    <property type="entry name" value="SET"/>
    <property type="match status" value="1"/>
</dbReference>
<feature type="compositionally biased region" description="Polar residues" evidence="16">
    <location>
        <begin position="559"/>
        <end position="575"/>
    </location>
</feature>
<feature type="non-terminal residue" evidence="21">
    <location>
        <position position="1"/>
    </location>
</feature>
<accession>A0A0G4MIU5</accession>
<evidence type="ECO:0000256" key="12">
    <source>
        <dbReference type="ARBA" id="ARBA00023163"/>
    </source>
</evidence>
<evidence type="ECO:0000256" key="6">
    <source>
        <dbReference type="ARBA" id="ARBA00022454"/>
    </source>
</evidence>
<dbReference type="EC" id="2.1.1.359" evidence="4"/>
<keyword evidence="17" id="KW-0812">Transmembrane</keyword>
<feature type="domain" description="SET" evidence="18">
    <location>
        <begin position="217"/>
        <end position="334"/>
    </location>
</feature>
<comment type="function">
    <text evidence="1">Histone methyltransferase that trimethylates histone H3 'Lys-36' forming H3K36me3. Involved in transcription elongation as well as in transcription repression.</text>
</comment>
<feature type="region of interest" description="Disordered" evidence="16">
    <location>
        <begin position="1914"/>
        <end position="2022"/>
    </location>
</feature>
<evidence type="ECO:0000256" key="5">
    <source>
        <dbReference type="ARBA" id="ARBA00018028"/>
    </source>
</evidence>
<evidence type="ECO:0000313" key="22">
    <source>
        <dbReference type="Proteomes" id="UP000044602"/>
    </source>
</evidence>
<evidence type="ECO:0000256" key="15">
    <source>
        <dbReference type="ARBA" id="ARBA00047545"/>
    </source>
</evidence>
<evidence type="ECO:0000256" key="16">
    <source>
        <dbReference type="SAM" id="MobiDB-lite"/>
    </source>
</evidence>
<evidence type="ECO:0000313" key="21">
    <source>
        <dbReference type="EMBL" id="CRK34164.1"/>
    </source>
</evidence>
<feature type="compositionally biased region" description="Polar residues" evidence="16">
    <location>
        <begin position="91"/>
        <end position="102"/>
    </location>
</feature>
<dbReference type="EMBL" id="CVQH01022861">
    <property type="protein sequence ID" value="CRK34164.1"/>
    <property type="molecule type" value="Genomic_DNA"/>
</dbReference>
<keyword evidence="12" id="KW-0804">Transcription</keyword>
<feature type="compositionally biased region" description="Polar residues" evidence="16">
    <location>
        <begin position="2123"/>
        <end position="2132"/>
    </location>
</feature>
<dbReference type="GO" id="GO:0006355">
    <property type="term" value="P:regulation of DNA-templated transcription"/>
    <property type="evidence" value="ECO:0007669"/>
    <property type="project" value="InterPro"/>
</dbReference>
<protein>
    <recommendedName>
        <fullName evidence="5">Histone-lysine N-methyltransferase, H3 lysine-36 specific</fullName>
        <ecNumber evidence="4">2.1.1.359</ecNumber>
    </recommendedName>
    <alternativeName>
        <fullName evidence="14">SET domain-containing protein 2</fullName>
    </alternativeName>
</protein>
<dbReference type="InterPro" id="IPR050777">
    <property type="entry name" value="SET2_Histone-Lys_MeTrsfase"/>
</dbReference>
<dbReference type="PROSITE" id="PS51215">
    <property type="entry name" value="AWS"/>
    <property type="match status" value="1"/>
</dbReference>
<dbReference type="PROSITE" id="PS51568">
    <property type="entry name" value="SAM_MT43_SET2_1"/>
    <property type="match status" value="1"/>
</dbReference>
<feature type="domain" description="AWS" evidence="20">
    <location>
        <begin position="161"/>
        <end position="215"/>
    </location>
</feature>
<evidence type="ECO:0000259" key="20">
    <source>
        <dbReference type="PROSITE" id="PS51215"/>
    </source>
</evidence>
<dbReference type="InterPro" id="IPR038190">
    <property type="entry name" value="SRI_sf"/>
</dbReference>
<dbReference type="CDD" id="cd19172">
    <property type="entry name" value="SET_SETD2"/>
    <property type="match status" value="1"/>
</dbReference>
<dbReference type="PROSITE" id="PS50868">
    <property type="entry name" value="POST_SET"/>
    <property type="match status" value="1"/>
</dbReference>
<gene>
    <name evidence="21" type="ORF">BN1708_006307</name>
</gene>
<evidence type="ECO:0000256" key="13">
    <source>
        <dbReference type="ARBA" id="ARBA00023242"/>
    </source>
</evidence>
<feature type="domain" description="Post-SET" evidence="19">
    <location>
        <begin position="341"/>
        <end position="357"/>
    </location>
</feature>
<evidence type="ECO:0000259" key="19">
    <source>
        <dbReference type="PROSITE" id="PS50868"/>
    </source>
</evidence>
<dbReference type="Gene3D" id="1.10.1740.100">
    <property type="entry name" value="Set2, Rpb1 interacting domain"/>
    <property type="match status" value="1"/>
</dbReference>
<evidence type="ECO:0000259" key="18">
    <source>
        <dbReference type="PROSITE" id="PS50280"/>
    </source>
</evidence>
<dbReference type="GO" id="GO:0032259">
    <property type="term" value="P:methylation"/>
    <property type="evidence" value="ECO:0007669"/>
    <property type="project" value="UniProtKB-KW"/>
</dbReference>
<dbReference type="InterPro" id="IPR003616">
    <property type="entry name" value="Post-SET_dom"/>
</dbReference>
<dbReference type="PANTHER" id="PTHR22884">
    <property type="entry name" value="SET DOMAIN PROTEINS"/>
    <property type="match status" value="1"/>
</dbReference>
<dbReference type="Pfam" id="PF17907">
    <property type="entry name" value="AWS"/>
    <property type="match status" value="1"/>
</dbReference>
<dbReference type="STRING" id="100787.A0A0G4MIU5"/>
<feature type="transmembrane region" description="Helical" evidence="17">
    <location>
        <begin position="875"/>
        <end position="897"/>
    </location>
</feature>
<feature type="compositionally biased region" description="Polar residues" evidence="16">
    <location>
        <begin position="1405"/>
        <end position="1421"/>
    </location>
</feature>
<organism evidence="21 22">
    <name type="scientific">Verticillium longisporum</name>
    <name type="common">Verticillium dahliae var. longisporum</name>
    <dbReference type="NCBI Taxonomy" id="100787"/>
    <lineage>
        <taxon>Eukaryota</taxon>
        <taxon>Fungi</taxon>
        <taxon>Dikarya</taxon>
        <taxon>Ascomycota</taxon>
        <taxon>Pezizomycotina</taxon>
        <taxon>Sordariomycetes</taxon>
        <taxon>Hypocreomycetidae</taxon>
        <taxon>Glomerellales</taxon>
        <taxon>Plectosphaerellaceae</taxon>
        <taxon>Verticillium</taxon>
    </lineage>
</organism>
<reference evidence="21 22" key="1">
    <citation type="submission" date="2015-05" db="EMBL/GenBank/DDBJ databases">
        <authorList>
            <person name="Wang D.B."/>
            <person name="Wang M."/>
        </authorList>
    </citation>
    <scope>NUCLEOTIDE SEQUENCE [LARGE SCALE GENOMIC DNA]</scope>
    <source>
        <strain evidence="21">VL1</strain>
    </source>
</reference>
<keyword evidence="13" id="KW-0539">Nucleus</keyword>
<feature type="region of interest" description="Disordered" evidence="16">
    <location>
        <begin position="2082"/>
        <end position="2147"/>
    </location>
</feature>
<dbReference type="SMART" id="SM00508">
    <property type="entry name" value="PostSET"/>
    <property type="match status" value="1"/>
</dbReference>
<feature type="region of interest" description="Disordered" evidence="16">
    <location>
        <begin position="1365"/>
        <end position="1441"/>
    </location>
</feature>
<keyword evidence="17" id="KW-0472">Membrane</keyword>
<dbReference type="FunFam" id="1.10.1740.100:FF:000002">
    <property type="entry name" value="Histone-lysine N-methyltransferase"/>
    <property type="match status" value="1"/>
</dbReference>
<dbReference type="InterPro" id="IPR013257">
    <property type="entry name" value="SRI"/>
</dbReference>
<keyword evidence="8" id="KW-0489">Methyltransferase</keyword>
<feature type="region of interest" description="Disordered" evidence="16">
    <location>
        <begin position="52"/>
        <end position="130"/>
    </location>
</feature>
<dbReference type="GO" id="GO:0140955">
    <property type="term" value="F:histone H3K36 trimethyltransferase activity"/>
    <property type="evidence" value="ECO:0007669"/>
    <property type="project" value="UniProtKB-EC"/>
</dbReference>